<sequence>MTSQQTHLAVGVTAPFTPLTSFPRLTPAPNSRQLLVKTLAVGFTPLSQWQVDFGLLVPQDGLALGGNLVAEVLQVGSELDKDVKVGDKIFAFQFASKDVKPFQEIVLVEENAFAVVPSNLSVEDAATIPDSFVTAYHTLQTELGVPLPLDFPPSSPPADPDLSILVWGGGSSCGLFAVQVLKAAGYTNVSATASPSRFPMLKTLGGDSLQLYDYHHPLPDSVNPSIVFDCVGDEEQTVRPISKLNLAKNSKVAILLPVRKGGYGSTEGVEMETAIPFAEGVEVIGPTFQQNETLKPILQRKIMPDVFADGIIKPTPYRIIDGSSSLEKSEKALAEVRNGTVRGEKLVIKV</sequence>
<feature type="domain" description="Enoyl reductase (ER)" evidence="1">
    <location>
        <begin position="11"/>
        <end position="348"/>
    </location>
</feature>
<keyword evidence="3" id="KW-1185">Reference proteome</keyword>
<dbReference type="STRING" id="106004.A0A1Y2FBQ7"/>
<evidence type="ECO:0000313" key="3">
    <source>
        <dbReference type="Proteomes" id="UP000193467"/>
    </source>
</evidence>
<dbReference type="SUPFAM" id="SSF50129">
    <property type="entry name" value="GroES-like"/>
    <property type="match status" value="1"/>
</dbReference>
<dbReference type="PANTHER" id="PTHR45348:SF3">
    <property type="entry name" value="ENOYL REDUCTASE (ER) DOMAIN-CONTAINING PROTEIN"/>
    <property type="match status" value="1"/>
</dbReference>
<dbReference type="InParanoid" id="A0A1Y2FBQ7"/>
<dbReference type="PANTHER" id="PTHR45348">
    <property type="entry name" value="HYPOTHETICAL OXIDOREDUCTASE (EUROFUNG)"/>
    <property type="match status" value="1"/>
</dbReference>
<dbReference type="InterPro" id="IPR047122">
    <property type="entry name" value="Trans-enoyl_RdTase-like"/>
</dbReference>
<name>A0A1Y2FBQ7_9BASI</name>
<evidence type="ECO:0000259" key="1">
    <source>
        <dbReference type="SMART" id="SM00829"/>
    </source>
</evidence>
<evidence type="ECO:0000313" key="2">
    <source>
        <dbReference type="EMBL" id="ORY80295.1"/>
    </source>
</evidence>
<dbReference type="SUPFAM" id="SSF51735">
    <property type="entry name" value="NAD(P)-binding Rossmann-fold domains"/>
    <property type="match status" value="1"/>
</dbReference>
<dbReference type="SMART" id="SM00829">
    <property type="entry name" value="PKS_ER"/>
    <property type="match status" value="1"/>
</dbReference>
<dbReference type="OrthoDB" id="3233595at2759"/>
<dbReference type="InterPro" id="IPR036291">
    <property type="entry name" value="NAD(P)-bd_dom_sf"/>
</dbReference>
<organism evidence="2 3">
    <name type="scientific">Leucosporidium creatinivorum</name>
    <dbReference type="NCBI Taxonomy" id="106004"/>
    <lineage>
        <taxon>Eukaryota</taxon>
        <taxon>Fungi</taxon>
        <taxon>Dikarya</taxon>
        <taxon>Basidiomycota</taxon>
        <taxon>Pucciniomycotina</taxon>
        <taxon>Microbotryomycetes</taxon>
        <taxon>Leucosporidiales</taxon>
        <taxon>Leucosporidium</taxon>
    </lineage>
</organism>
<dbReference type="Proteomes" id="UP000193467">
    <property type="component" value="Unassembled WGS sequence"/>
</dbReference>
<proteinExistence type="predicted"/>
<reference evidence="2 3" key="1">
    <citation type="submission" date="2016-07" db="EMBL/GenBank/DDBJ databases">
        <title>Pervasive Adenine N6-methylation of Active Genes in Fungi.</title>
        <authorList>
            <consortium name="DOE Joint Genome Institute"/>
            <person name="Mondo S.J."/>
            <person name="Dannebaum R.O."/>
            <person name="Kuo R.C."/>
            <person name="Labutti K."/>
            <person name="Haridas S."/>
            <person name="Kuo A."/>
            <person name="Salamov A."/>
            <person name="Ahrendt S.R."/>
            <person name="Lipzen A."/>
            <person name="Sullivan W."/>
            <person name="Andreopoulos W.B."/>
            <person name="Clum A."/>
            <person name="Lindquist E."/>
            <person name="Daum C."/>
            <person name="Ramamoorthy G.K."/>
            <person name="Gryganskyi A."/>
            <person name="Culley D."/>
            <person name="Magnuson J.K."/>
            <person name="James T.Y."/>
            <person name="O'Malley M.A."/>
            <person name="Stajich J.E."/>
            <person name="Spatafora J.W."/>
            <person name="Visel A."/>
            <person name="Grigoriev I.V."/>
        </authorList>
    </citation>
    <scope>NUCLEOTIDE SEQUENCE [LARGE SCALE GENOMIC DNA]</scope>
    <source>
        <strain evidence="2 3">62-1032</strain>
    </source>
</reference>
<comment type="caution">
    <text evidence="2">The sequence shown here is derived from an EMBL/GenBank/DDBJ whole genome shotgun (WGS) entry which is preliminary data.</text>
</comment>
<dbReference type="GO" id="GO:0016651">
    <property type="term" value="F:oxidoreductase activity, acting on NAD(P)H"/>
    <property type="evidence" value="ECO:0007669"/>
    <property type="project" value="InterPro"/>
</dbReference>
<accession>A0A1Y2FBQ7</accession>
<dbReference type="Gene3D" id="3.90.180.10">
    <property type="entry name" value="Medium-chain alcohol dehydrogenases, catalytic domain"/>
    <property type="match status" value="1"/>
</dbReference>
<gene>
    <name evidence="2" type="ORF">BCR35DRAFT_341658</name>
</gene>
<dbReference type="InterPro" id="IPR011032">
    <property type="entry name" value="GroES-like_sf"/>
</dbReference>
<dbReference type="EMBL" id="MCGR01000025">
    <property type="protein sequence ID" value="ORY80295.1"/>
    <property type="molecule type" value="Genomic_DNA"/>
</dbReference>
<protein>
    <recommendedName>
        <fullName evidence="1">Enoyl reductase (ER) domain-containing protein</fullName>
    </recommendedName>
</protein>
<dbReference type="CDD" id="cd08249">
    <property type="entry name" value="enoyl_reductase_like"/>
    <property type="match status" value="1"/>
</dbReference>
<dbReference type="Gene3D" id="3.40.50.720">
    <property type="entry name" value="NAD(P)-binding Rossmann-like Domain"/>
    <property type="match status" value="1"/>
</dbReference>
<dbReference type="InterPro" id="IPR020843">
    <property type="entry name" value="ER"/>
</dbReference>
<dbReference type="AlphaFoldDB" id="A0A1Y2FBQ7"/>